<evidence type="ECO:0000256" key="3">
    <source>
        <dbReference type="ARBA" id="ARBA00021759"/>
    </source>
</evidence>
<dbReference type="Gene3D" id="3.20.20.150">
    <property type="entry name" value="Divalent-metal-dependent TIM barrel enzymes"/>
    <property type="match status" value="1"/>
</dbReference>
<dbReference type="CDD" id="cd00019">
    <property type="entry name" value="AP2Ec"/>
    <property type="match status" value="1"/>
</dbReference>
<gene>
    <name evidence="11" type="ORF">EIP91_000947</name>
</gene>
<evidence type="ECO:0000256" key="4">
    <source>
        <dbReference type="ARBA" id="ARBA00022723"/>
    </source>
</evidence>
<feature type="compositionally biased region" description="Basic residues" evidence="9">
    <location>
        <begin position="451"/>
        <end position="464"/>
    </location>
</feature>
<evidence type="ECO:0000313" key="11">
    <source>
        <dbReference type="EMBL" id="TCD66811.1"/>
    </source>
</evidence>
<dbReference type="GO" id="GO:0003677">
    <property type="term" value="F:DNA binding"/>
    <property type="evidence" value="ECO:0007669"/>
    <property type="project" value="InterPro"/>
</dbReference>
<dbReference type="InterPro" id="IPR036237">
    <property type="entry name" value="Xyl_isomerase-like_sf"/>
</dbReference>
<dbReference type="OrthoDB" id="7663182at2759"/>
<dbReference type="Pfam" id="PF01261">
    <property type="entry name" value="AP_endonuc_2"/>
    <property type="match status" value="1"/>
</dbReference>
<dbReference type="GO" id="GO:0005739">
    <property type="term" value="C:mitochondrion"/>
    <property type="evidence" value="ECO:0007669"/>
    <property type="project" value="TreeGrafter"/>
</dbReference>
<evidence type="ECO:0000259" key="10">
    <source>
        <dbReference type="Pfam" id="PF01261"/>
    </source>
</evidence>
<evidence type="ECO:0000256" key="5">
    <source>
        <dbReference type="ARBA" id="ARBA00022763"/>
    </source>
</evidence>
<dbReference type="InterPro" id="IPR001719">
    <property type="entry name" value="AP_endonuc_2"/>
</dbReference>
<evidence type="ECO:0000256" key="7">
    <source>
        <dbReference type="ARBA" id="ARBA00022833"/>
    </source>
</evidence>
<comment type="caution">
    <text evidence="11">The sequence shown here is derived from an EMBL/GenBank/DDBJ whole genome shotgun (WGS) entry which is preliminary data.</text>
</comment>
<comment type="similarity">
    <text evidence="2">Belongs to the AP endonuclease 2 family.</text>
</comment>
<evidence type="ECO:0000256" key="9">
    <source>
        <dbReference type="SAM" id="MobiDB-lite"/>
    </source>
</evidence>
<dbReference type="GO" id="GO:0003906">
    <property type="term" value="F:DNA-(apurinic or apyrimidinic site) endonuclease activity"/>
    <property type="evidence" value="ECO:0007669"/>
    <property type="project" value="TreeGrafter"/>
</dbReference>
<comment type="cofactor">
    <cofactor evidence="1">
        <name>Zn(2+)</name>
        <dbReference type="ChEBI" id="CHEBI:29105"/>
    </cofactor>
</comment>
<dbReference type="InterPro" id="IPR013022">
    <property type="entry name" value="Xyl_isomerase-like_TIM-brl"/>
</dbReference>
<dbReference type="EMBL" id="RWJN01000121">
    <property type="protein sequence ID" value="TCD66811.1"/>
    <property type="molecule type" value="Genomic_DNA"/>
</dbReference>
<sequence>MSLRRSSRLASTTVLTHTAVIASVSESKDTTLVASASVSRTTAKTKRSRKSLSEERTTPVKRPSDATEQRVGDGDEGRGRDAEEGPTKKKRRTGKKAVVEYKPDDFPARSDIRWKVGPHVSAAGGVENTVINAASIGATAFALFVKSQRKWESKDLTPESIAAFKSRLQEFGYSPDNVLPHGSYLVNLGNPDKEKREKSYTCFLDDLKRCELLGLTLYNFHPGSCLGQVTPEESCTLIAECVNKAHKETSFITVVLENMAGAGNIIGSSFEQLKLIIDHVEDKSRIGVCLDTCHLFAAGYDIRTKEGWNATMEEFDSIVGQSYLRGMHLNDSKGALGGKKDRHENIGLGELKLSTFSHILTDPRTQGIPLILETPAFDGPGAKLTEGMDVWKTEVDVLGRIAAHASEDEEVAGDEGRREEELVKWTEEIRDVVGEMKKTKEAKGGGTKAKMTAKVKGKDRRGKKAKDEEQDGDEDDESGGEEDDD</sequence>
<evidence type="ECO:0000256" key="2">
    <source>
        <dbReference type="ARBA" id="ARBA00005340"/>
    </source>
</evidence>
<accession>A0A4R0RF46</accession>
<dbReference type="GO" id="GO:0005634">
    <property type="term" value="C:nucleus"/>
    <property type="evidence" value="ECO:0007669"/>
    <property type="project" value="TreeGrafter"/>
</dbReference>
<dbReference type="NCBIfam" id="TIGR00587">
    <property type="entry name" value="nfo"/>
    <property type="match status" value="1"/>
</dbReference>
<dbReference type="Proteomes" id="UP000292702">
    <property type="component" value="Unassembled WGS sequence"/>
</dbReference>
<reference evidence="11 12" key="1">
    <citation type="submission" date="2018-11" db="EMBL/GenBank/DDBJ databases">
        <title>Genome assembly of Steccherinum ochraceum LE-BIN_3174, the white-rot fungus of the Steccherinaceae family (The Residual Polyporoid clade, Polyporales, Basidiomycota).</title>
        <authorList>
            <person name="Fedorova T.V."/>
            <person name="Glazunova O.A."/>
            <person name="Landesman E.O."/>
            <person name="Moiseenko K.V."/>
            <person name="Psurtseva N.V."/>
            <person name="Savinova O.S."/>
            <person name="Shakhova N.V."/>
            <person name="Tyazhelova T.V."/>
            <person name="Vasina D.V."/>
        </authorList>
    </citation>
    <scope>NUCLEOTIDE SEQUENCE [LARGE SCALE GENOMIC DNA]</scope>
    <source>
        <strain evidence="11 12">LE-BIN_3174</strain>
    </source>
</reference>
<dbReference type="PANTHER" id="PTHR21445">
    <property type="entry name" value="ENDONUCLEASE IV ENDODEOXYRIBONUCLEASE IV"/>
    <property type="match status" value="1"/>
</dbReference>
<evidence type="ECO:0000256" key="1">
    <source>
        <dbReference type="ARBA" id="ARBA00001947"/>
    </source>
</evidence>
<keyword evidence="7" id="KW-0862">Zinc</keyword>
<feature type="compositionally biased region" description="Acidic residues" evidence="9">
    <location>
        <begin position="468"/>
        <end position="485"/>
    </location>
</feature>
<feature type="region of interest" description="Disordered" evidence="9">
    <location>
        <begin position="23"/>
        <end position="98"/>
    </location>
</feature>
<evidence type="ECO:0000256" key="8">
    <source>
        <dbReference type="ARBA" id="ARBA00023204"/>
    </source>
</evidence>
<dbReference type="PROSITE" id="PS00731">
    <property type="entry name" value="AP_NUCLEASE_F2_3"/>
    <property type="match status" value="1"/>
</dbReference>
<dbReference type="GO" id="GO:0006284">
    <property type="term" value="P:base-excision repair"/>
    <property type="evidence" value="ECO:0007669"/>
    <property type="project" value="TreeGrafter"/>
</dbReference>
<keyword evidence="12" id="KW-1185">Reference proteome</keyword>
<name>A0A4R0RF46_9APHY</name>
<organism evidence="11 12">
    <name type="scientific">Steccherinum ochraceum</name>
    <dbReference type="NCBI Taxonomy" id="92696"/>
    <lineage>
        <taxon>Eukaryota</taxon>
        <taxon>Fungi</taxon>
        <taxon>Dikarya</taxon>
        <taxon>Basidiomycota</taxon>
        <taxon>Agaricomycotina</taxon>
        <taxon>Agaricomycetes</taxon>
        <taxon>Polyporales</taxon>
        <taxon>Steccherinaceae</taxon>
        <taxon>Steccherinum</taxon>
    </lineage>
</organism>
<evidence type="ECO:0000313" key="12">
    <source>
        <dbReference type="Proteomes" id="UP000292702"/>
    </source>
</evidence>
<dbReference type="HAMAP" id="MF_00152">
    <property type="entry name" value="Nfo"/>
    <property type="match status" value="1"/>
</dbReference>
<dbReference type="FunFam" id="3.20.20.150:FF:000001">
    <property type="entry name" value="Probable endonuclease 4"/>
    <property type="match status" value="1"/>
</dbReference>
<dbReference type="GO" id="GO:0008270">
    <property type="term" value="F:zinc ion binding"/>
    <property type="evidence" value="ECO:0007669"/>
    <property type="project" value="InterPro"/>
</dbReference>
<keyword evidence="6" id="KW-0378">Hydrolase</keyword>
<dbReference type="PROSITE" id="PS51432">
    <property type="entry name" value="AP_NUCLEASE_F2_4"/>
    <property type="match status" value="1"/>
</dbReference>
<dbReference type="PANTHER" id="PTHR21445:SF0">
    <property type="entry name" value="APURINIC-APYRIMIDINIC ENDONUCLEASE"/>
    <property type="match status" value="1"/>
</dbReference>
<proteinExistence type="inferred from homology"/>
<keyword evidence="5" id="KW-0227">DNA damage</keyword>
<feature type="domain" description="Xylose isomerase-like TIM barrel" evidence="10">
    <location>
        <begin position="132"/>
        <end position="392"/>
    </location>
</feature>
<dbReference type="SUPFAM" id="SSF51658">
    <property type="entry name" value="Xylose isomerase-like"/>
    <property type="match status" value="1"/>
</dbReference>
<keyword evidence="4" id="KW-0479">Metal-binding</keyword>
<dbReference type="PROSITE" id="PS00730">
    <property type="entry name" value="AP_NUCLEASE_F2_2"/>
    <property type="match status" value="1"/>
</dbReference>
<dbReference type="STRING" id="92696.A0A4R0RF46"/>
<dbReference type="SMART" id="SM00518">
    <property type="entry name" value="AP2Ec"/>
    <property type="match status" value="1"/>
</dbReference>
<feature type="compositionally biased region" description="Basic and acidic residues" evidence="9">
    <location>
        <begin position="51"/>
        <end position="87"/>
    </location>
</feature>
<keyword evidence="8" id="KW-0234">DNA repair</keyword>
<dbReference type="GO" id="GO:0008081">
    <property type="term" value="F:phosphoric diester hydrolase activity"/>
    <property type="evidence" value="ECO:0007669"/>
    <property type="project" value="TreeGrafter"/>
</dbReference>
<feature type="region of interest" description="Disordered" evidence="9">
    <location>
        <begin position="436"/>
        <end position="485"/>
    </location>
</feature>
<protein>
    <recommendedName>
        <fullName evidence="3">Apurinic-apyrimidinic endonuclease 1</fullName>
    </recommendedName>
</protein>
<dbReference type="NCBIfam" id="NF002199">
    <property type="entry name" value="PRK01060.1-4"/>
    <property type="match status" value="1"/>
</dbReference>
<dbReference type="InterPro" id="IPR018246">
    <property type="entry name" value="AP_endonuc_F2_Zn_BS"/>
</dbReference>
<evidence type="ECO:0000256" key="6">
    <source>
        <dbReference type="ARBA" id="ARBA00022801"/>
    </source>
</evidence>
<feature type="compositionally biased region" description="Polar residues" evidence="9">
    <location>
        <begin position="30"/>
        <end position="42"/>
    </location>
</feature>
<dbReference type="AlphaFoldDB" id="A0A4R0RF46"/>